<dbReference type="EMBL" id="BART01019256">
    <property type="protein sequence ID" value="GAG83861.1"/>
    <property type="molecule type" value="Genomic_DNA"/>
</dbReference>
<name>X1CHZ3_9ZZZZ</name>
<proteinExistence type="predicted"/>
<sequence>QIVIKANPDVAVDCGTNQTLPYELLWPFGTPSQFIEITPRPATQVRWKIIDPLIGPVFGLSRMTYEWSEFLENGRAVVQVNWDGLLEQHSVEVRVDWQGGFVVLQGGIHELQFDIDLRCRQQGPVMNIDLYVDGGFMDEVSFIGEYHQCNNRLLFFVSNFDVPHMSKVEITTIQ</sequence>
<organism evidence="1">
    <name type="scientific">marine sediment metagenome</name>
    <dbReference type="NCBI Taxonomy" id="412755"/>
    <lineage>
        <taxon>unclassified sequences</taxon>
        <taxon>metagenomes</taxon>
        <taxon>ecological metagenomes</taxon>
    </lineage>
</organism>
<feature type="non-terminal residue" evidence="1">
    <location>
        <position position="1"/>
    </location>
</feature>
<reference evidence="1" key="1">
    <citation type="journal article" date="2014" name="Front. Microbiol.">
        <title>High frequency of phylogenetically diverse reductive dehalogenase-homologous genes in deep subseafloor sedimentary metagenomes.</title>
        <authorList>
            <person name="Kawai M."/>
            <person name="Futagami T."/>
            <person name="Toyoda A."/>
            <person name="Takaki Y."/>
            <person name="Nishi S."/>
            <person name="Hori S."/>
            <person name="Arai W."/>
            <person name="Tsubouchi T."/>
            <person name="Morono Y."/>
            <person name="Uchiyama I."/>
            <person name="Ito T."/>
            <person name="Fujiyama A."/>
            <person name="Inagaki F."/>
            <person name="Takami H."/>
        </authorList>
    </citation>
    <scope>NUCLEOTIDE SEQUENCE</scope>
    <source>
        <strain evidence="1">Expedition CK06-06</strain>
    </source>
</reference>
<gene>
    <name evidence="1" type="ORF">S01H4_36090</name>
</gene>
<dbReference type="AlphaFoldDB" id="X1CHZ3"/>
<evidence type="ECO:0000313" key="1">
    <source>
        <dbReference type="EMBL" id="GAG83861.1"/>
    </source>
</evidence>
<comment type="caution">
    <text evidence="1">The sequence shown here is derived from an EMBL/GenBank/DDBJ whole genome shotgun (WGS) entry which is preliminary data.</text>
</comment>
<accession>X1CHZ3</accession>
<protein>
    <submittedName>
        <fullName evidence="1">Uncharacterized protein</fullName>
    </submittedName>
</protein>